<evidence type="ECO:0000313" key="6">
    <source>
        <dbReference type="EMBL" id="RDU66476.1"/>
    </source>
</evidence>
<gene>
    <name evidence="6" type="ORF">CQA54_07185</name>
</gene>
<comment type="catalytic activity">
    <reaction evidence="5">
        <text>a 2'-deoxyadenosine in DNA + S-adenosyl-L-methionine = an N(6)-methyl-2'-deoxyadenosine in DNA + S-adenosyl-L-homocysteine + H(+)</text>
        <dbReference type="Rhea" id="RHEA:15197"/>
        <dbReference type="Rhea" id="RHEA-COMP:12418"/>
        <dbReference type="Rhea" id="RHEA-COMP:12419"/>
        <dbReference type="ChEBI" id="CHEBI:15378"/>
        <dbReference type="ChEBI" id="CHEBI:57856"/>
        <dbReference type="ChEBI" id="CHEBI:59789"/>
        <dbReference type="ChEBI" id="CHEBI:90615"/>
        <dbReference type="ChEBI" id="CHEBI:90616"/>
        <dbReference type="EC" id="2.1.1.72"/>
    </reaction>
</comment>
<dbReference type="Proteomes" id="UP000256514">
    <property type="component" value="Unassembled WGS sequence"/>
</dbReference>
<evidence type="ECO:0000256" key="2">
    <source>
        <dbReference type="ARBA" id="ARBA00022603"/>
    </source>
</evidence>
<dbReference type="Pfam" id="PF02086">
    <property type="entry name" value="MethyltransfD12"/>
    <property type="match status" value="1"/>
</dbReference>
<keyword evidence="7" id="KW-1185">Reference proteome</keyword>
<protein>
    <recommendedName>
        <fullName evidence="1">site-specific DNA-methyltransferase (adenine-specific)</fullName>
        <ecNumber evidence="1">2.1.1.72</ecNumber>
    </recommendedName>
</protein>
<evidence type="ECO:0000256" key="1">
    <source>
        <dbReference type="ARBA" id="ARBA00011900"/>
    </source>
</evidence>
<dbReference type="InterPro" id="IPR012327">
    <property type="entry name" value="MeTrfase_D12"/>
</dbReference>
<keyword evidence="4" id="KW-0949">S-adenosyl-L-methionine</keyword>
<dbReference type="SUPFAM" id="SSF53335">
    <property type="entry name" value="S-adenosyl-L-methionine-dependent methyltransferases"/>
    <property type="match status" value="1"/>
</dbReference>
<evidence type="ECO:0000256" key="4">
    <source>
        <dbReference type="ARBA" id="ARBA00022691"/>
    </source>
</evidence>
<comment type="caution">
    <text evidence="6">The sequence shown here is derived from an EMBL/GenBank/DDBJ whole genome shotgun (WGS) entry which is preliminary data.</text>
</comment>
<keyword evidence="3" id="KW-0808">Transferase</keyword>
<dbReference type="EC" id="2.1.1.72" evidence="1"/>
<dbReference type="GO" id="GO:0009307">
    <property type="term" value="P:DNA restriction-modification system"/>
    <property type="evidence" value="ECO:0007669"/>
    <property type="project" value="InterPro"/>
</dbReference>
<evidence type="ECO:0000256" key="3">
    <source>
        <dbReference type="ARBA" id="ARBA00022679"/>
    </source>
</evidence>
<sequence>MNYIGSKYKLSAFLLQNIEYAIKRCGAKPLDESIFCDLFAGTSAVGRLFKNRAKQVISNDREFYSFVLAKNYIQNSKELIRVSKLLELLDNENTTFIQEGKIYKYYALGGGENRQYFSDENAKKIDSIRIQIKAWKDDDFINEEEYFFLLASLLESADKVANTASVYGAFLKTLKKTAQKKLVLKPADFEISENTHIVFNEDSNILIKQIRGDILYLDPPYNTREYGANYHLLNSIALYDDFLPRGKTGLREYEKSNWCKKAKVYNELENLIKNANFNLIFLSYNNEGLLNLEQIGEIFKKYGKYSLKSQAYQRFKADSKRIQKQNKTIEYLHILEK</sequence>
<dbReference type="PROSITE" id="PS00092">
    <property type="entry name" value="N6_MTASE"/>
    <property type="match status" value="1"/>
</dbReference>
<evidence type="ECO:0000313" key="7">
    <source>
        <dbReference type="Proteomes" id="UP000256514"/>
    </source>
</evidence>
<dbReference type="InterPro" id="IPR029063">
    <property type="entry name" value="SAM-dependent_MTases_sf"/>
</dbReference>
<dbReference type="GO" id="GO:0032259">
    <property type="term" value="P:methylation"/>
    <property type="evidence" value="ECO:0007669"/>
    <property type="project" value="UniProtKB-KW"/>
</dbReference>
<proteinExistence type="predicted"/>
<dbReference type="RefSeq" id="WP_115571430.1">
    <property type="nucleotide sequence ID" value="NZ_NXLT01000006.1"/>
</dbReference>
<name>A0A3D8INJ5_9HELI</name>
<dbReference type="GO" id="GO:0003676">
    <property type="term" value="F:nucleic acid binding"/>
    <property type="evidence" value="ECO:0007669"/>
    <property type="project" value="InterPro"/>
</dbReference>
<reference evidence="6 7" key="1">
    <citation type="submission" date="2018-04" db="EMBL/GenBank/DDBJ databases">
        <title>Novel Campyloabacter and Helicobacter Species and Strains.</title>
        <authorList>
            <person name="Mannion A.J."/>
            <person name="Shen Z."/>
            <person name="Fox J.G."/>
        </authorList>
    </citation>
    <scope>NUCLEOTIDE SEQUENCE [LARGE SCALE GENOMIC DNA]</scope>
    <source>
        <strain evidence="6 7">MIT 12-6600</strain>
    </source>
</reference>
<keyword evidence="2 6" id="KW-0489">Methyltransferase</keyword>
<evidence type="ECO:0000256" key="5">
    <source>
        <dbReference type="ARBA" id="ARBA00047942"/>
    </source>
</evidence>
<accession>A0A3D8INJ5</accession>
<dbReference type="AlphaFoldDB" id="A0A3D8INJ5"/>
<dbReference type="InterPro" id="IPR002052">
    <property type="entry name" value="DNA_methylase_N6_adenine_CS"/>
</dbReference>
<dbReference type="OrthoDB" id="9805629at2"/>
<dbReference type="PRINTS" id="PR00505">
    <property type="entry name" value="D12N6MTFRASE"/>
</dbReference>
<dbReference type="EMBL" id="NXLT01000006">
    <property type="protein sequence ID" value="RDU66476.1"/>
    <property type="molecule type" value="Genomic_DNA"/>
</dbReference>
<dbReference type="GO" id="GO:0009007">
    <property type="term" value="F:site-specific DNA-methyltransferase (adenine-specific) activity"/>
    <property type="evidence" value="ECO:0007669"/>
    <property type="project" value="UniProtKB-EC"/>
</dbReference>
<organism evidence="6 7">
    <name type="scientific">Helicobacter equorum</name>
    <dbReference type="NCBI Taxonomy" id="361872"/>
    <lineage>
        <taxon>Bacteria</taxon>
        <taxon>Pseudomonadati</taxon>
        <taxon>Campylobacterota</taxon>
        <taxon>Epsilonproteobacteria</taxon>
        <taxon>Campylobacterales</taxon>
        <taxon>Helicobacteraceae</taxon>
        <taxon>Helicobacter</taxon>
    </lineage>
</organism>